<feature type="compositionally biased region" description="Basic and acidic residues" evidence="1">
    <location>
        <begin position="38"/>
        <end position="57"/>
    </location>
</feature>
<feature type="region of interest" description="Disordered" evidence="1">
    <location>
        <begin position="19"/>
        <end position="70"/>
    </location>
</feature>
<evidence type="ECO:0000313" key="2">
    <source>
        <dbReference type="EMBL" id="PNY01750.1"/>
    </source>
</evidence>
<accession>A0A2K3NFE3</accession>
<dbReference type="Proteomes" id="UP000236291">
    <property type="component" value="Unassembled WGS sequence"/>
</dbReference>
<proteinExistence type="predicted"/>
<protein>
    <submittedName>
        <fullName evidence="2">Uncharacterized protein</fullName>
    </submittedName>
</protein>
<name>A0A2K3NFE3_TRIPR</name>
<comment type="caution">
    <text evidence="2">The sequence shown here is derived from an EMBL/GenBank/DDBJ whole genome shotgun (WGS) entry which is preliminary data.</text>
</comment>
<evidence type="ECO:0000256" key="1">
    <source>
        <dbReference type="SAM" id="MobiDB-lite"/>
    </source>
</evidence>
<dbReference type="EMBL" id="ASHM01002766">
    <property type="protein sequence ID" value="PNY08835.1"/>
    <property type="molecule type" value="Genomic_DNA"/>
</dbReference>
<dbReference type="Gramene" id="Tp57577_TGAC_v2_mRNA25055">
    <property type="protein sequence ID" value="Tp57577_TGAC_v2_mRNA25055"/>
    <property type="gene ID" value="Tp57577_TGAC_v2_gene24221"/>
</dbReference>
<reference evidence="2 4" key="1">
    <citation type="journal article" date="2014" name="Am. J. Bot.">
        <title>Genome assembly and annotation for red clover (Trifolium pratense; Fabaceae).</title>
        <authorList>
            <person name="Istvanek J."/>
            <person name="Jaros M."/>
            <person name="Krenek A."/>
            <person name="Repkova J."/>
        </authorList>
    </citation>
    <scope>NUCLEOTIDE SEQUENCE [LARGE SCALE GENOMIC DNA]</scope>
    <source>
        <strain evidence="4">cv. Tatra</strain>
        <tissue evidence="2">Young leaves</tissue>
    </source>
</reference>
<sequence length="70" mass="8053">MNKLLDRVTRNMELAITSARRGCQAKHHAKSSQPHSKAKPELKQEEYEDAQMHEAEPQQHLMSDIFLEGP</sequence>
<gene>
    <name evidence="3" type="ORF">L195_g005372</name>
    <name evidence="2" type="ORF">L195_g025051</name>
</gene>
<dbReference type="EMBL" id="ASHM01020501">
    <property type="protein sequence ID" value="PNY01750.1"/>
    <property type="molecule type" value="Genomic_DNA"/>
</dbReference>
<evidence type="ECO:0000313" key="3">
    <source>
        <dbReference type="EMBL" id="PNY08835.1"/>
    </source>
</evidence>
<dbReference type="AlphaFoldDB" id="A0A2K3NFE3"/>
<evidence type="ECO:0000313" key="4">
    <source>
        <dbReference type="Proteomes" id="UP000236291"/>
    </source>
</evidence>
<organism evidence="2 4">
    <name type="scientific">Trifolium pratense</name>
    <name type="common">Red clover</name>
    <dbReference type="NCBI Taxonomy" id="57577"/>
    <lineage>
        <taxon>Eukaryota</taxon>
        <taxon>Viridiplantae</taxon>
        <taxon>Streptophyta</taxon>
        <taxon>Embryophyta</taxon>
        <taxon>Tracheophyta</taxon>
        <taxon>Spermatophyta</taxon>
        <taxon>Magnoliopsida</taxon>
        <taxon>eudicotyledons</taxon>
        <taxon>Gunneridae</taxon>
        <taxon>Pentapetalae</taxon>
        <taxon>rosids</taxon>
        <taxon>fabids</taxon>
        <taxon>Fabales</taxon>
        <taxon>Fabaceae</taxon>
        <taxon>Papilionoideae</taxon>
        <taxon>50 kb inversion clade</taxon>
        <taxon>NPAAA clade</taxon>
        <taxon>Hologalegina</taxon>
        <taxon>IRL clade</taxon>
        <taxon>Trifolieae</taxon>
        <taxon>Trifolium</taxon>
    </lineage>
</organism>
<reference evidence="2 4" key="2">
    <citation type="journal article" date="2017" name="Front. Plant Sci.">
        <title>Gene Classification and Mining of Molecular Markers Useful in Red Clover (Trifolium pratense) Breeding.</title>
        <authorList>
            <person name="Istvanek J."/>
            <person name="Dluhosova J."/>
            <person name="Dluhos P."/>
            <person name="Patkova L."/>
            <person name="Nedelnik J."/>
            <person name="Repkova J."/>
        </authorList>
    </citation>
    <scope>NUCLEOTIDE SEQUENCE [LARGE SCALE GENOMIC DNA]</scope>
    <source>
        <strain evidence="4">cv. Tatra</strain>
        <tissue evidence="2">Young leaves</tissue>
    </source>
</reference>